<keyword evidence="5 10" id="KW-0808">Transferase</keyword>
<dbReference type="InterPro" id="IPR022635">
    <property type="entry name" value="DNA_polIII_beta_C"/>
</dbReference>
<dbReference type="InterPro" id="IPR022637">
    <property type="entry name" value="DNA_polIII_beta_cen"/>
</dbReference>
<evidence type="ECO:0000256" key="9">
    <source>
        <dbReference type="ARBA" id="ARBA00023125"/>
    </source>
</evidence>
<dbReference type="Pfam" id="PF00712">
    <property type="entry name" value="DNA_pol3_beta"/>
    <property type="match status" value="1"/>
</dbReference>
<keyword evidence="9" id="KW-0238">DNA-binding</keyword>
<keyword evidence="6 10" id="KW-0548">Nucleotidyltransferase</keyword>
<evidence type="ECO:0000259" key="11">
    <source>
        <dbReference type="Pfam" id="PF00712"/>
    </source>
</evidence>
<keyword evidence="15" id="KW-1185">Reference proteome</keyword>
<dbReference type="InterPro" id="IPR046938">
    <property type="entry name" value="DNA_clamp_sf"/>
</dbReference>
<keyword evidence="7 10" id="KW-0235">DNA replication</keyword>
<dbReference type="InterPro" id="IPR022634">
    <property type="entry name" value="DNA_polIII_beta_N"/>
</dbReference>
<dbReference type="PANTHER" id="PTHR30478">
    <property type="entry name" value="DNA POLYMERASE III SUBUNIT BETA"/>
    <property type="match status" value="1"/>
</dbReference>
<protein>
    <recommendedName>
        <fullName evidence="3 10">Beta sliding clamp</fullName>
    </recommendedName>
</protein>
<dbReference type="Gene3D" id="3.70.10.10">
    <property type="match status" value="1"/>
</dbReference>
<name>A0ABV2FHL6_9STRE</name>
<dbReference type="GO" id="GO:0003887">
    <property type="term" value="F:DNA-directed DNA polymerase activity"/>
    <property type="evidence" value="ECO:0007669"/>
    <property type="project" value="UniProtKB-EC"/>
</dbReference>
<evidence type="ECO:0000313" key="14">
    <source>
        <dbReference type="EMBL" id="MET3558052.1"/>
    </source>
</evidence>
<reference evidence="14 15" key="1">
    <citation type="submission" date="2024-06" db="EMBL/GenBank/DDBJ databases">
        <title>Genomic Encyclopedia of Type Strains, Phase IV (KMG-IV): sequencing the most valuable type-strain genomes for metagenomic binning, comparative biology and taxonomic classification.</title>
        <authorList>
            <person name="Goeker M."/>
        </authorList>
    </citation>
    <scope>NUCLEOTIDE SEQUENCE [LARGE SCALE GENOMIC DNA]</scope>
    <source>
        <strain evidence="14 15">DSM 28303</strain>
    </source>
</reference>
<dbReference type="SUPFAM" id="SSF55979">
    <property type="entry name" value="DNA clamp"/>
    <property type="match status" value="3"/>
</dbReference>
<proteinExistence type="inferred from homology"/>
<evidence type="ECO:0000259" key="12">
    <source>
        <dbReference type="Pfam" id="PF02767"/>
    </source>
</evidence>
<comment type="subunit">
    <text evidence="10">Forms a ring-shaped head-to-tail homodimer around DNA.</text>
</comment>
<keyword evidence="8 10" id="KW-0239">DNA-directed DNA polymerase</keyword>
<accession>A0ABV2FHL6</accession>
<comment type="similarity">
    <text evidence="2 10">Belongs to the beta sliding clamp family.</text>
</comment>
<dbReference type="InterPro" id="IPR001001">
    <property type="entry name" value="DNA_polIII_beta"/>
</dbReference>
<evidence type="ECO:0000256" key="2">
    <source>
        <dbReference type="ARBA" id="ARBA00010752"/>
    </source>
</evidence>
<dbReference type="Proteomes" id="UP001549122">
    <property type="component" value="Unassembled WGS sequence"/>
</dbReference>
<evidence type="ECO:0000256" key="3">
    <source>
        <dbReference type="ARBA" id="ARBA00021035"/>
    </source>
</evidence>
<organism evidence="14 15">
    <name type="scientific">Streptococcus rupicaprae</name>
    <dbReference type="NCBI Taxonomy" id="759619"/>
    <lineage>
        <taxon>Bacteria</taxon>
        <taxon>Bacillati</taxon>
        <taxon>Bacillota</taxon>
        <taxon>Bacilli</taxon>
        <taxon>Lactobacillales</taxon>
        <taxon>Streptococcaceae</taxon>
        <taxon>Streptococcus</taxon>
    </lineage>
</organism>
<evidence type="ECO:0000259" key="13">
    <source>
        <dbReference type="Pfam" id="PF02768"/>
    </source>
</evidence>
<evidence type="ECO:0000256" key="7">
    <source>
        <dbReference type="ARBA" id="ARBA00022705"/>
    </source>
</evidence>
<dbReference type="PIRSF" id="PIRSF000804">
    <property type="entry name" value="DNA_pol_III_b"/>
    <property type="match status" value="1"/>
</dbReference>
<evidence type="ECO:0000256" key="10">
    <source>
        <dbReference type="PIRNR" id="PIRNR000804"/>
    </source>
</evidence>
<dbReference type="NCBIfam" id="TIGR00663">
    <property type="entry name" value="dnan"/>
    <property type="match status" value="1"/>
</dbReference>
<keyword evidence="4 10" id="KW-0963">Cytoplasm</keyword>
<comment type="caution">
    <text evidence="14">The sequence shown here is derived from an EMBL/GenBank/DDBJ whole genome shotgun (WGS) entry which is preliminary data.</text>
</comment>
<evidence type="ECO:0000256" key="6">
    <source>
        <dbReference type="ARBA" id="ARBA00022695"/>
    </source>
</evidence>
<dbReference type="EMBL" id="JBEPLO010000011">
    <property type="protein sequence ID" value="MET3558052.1"/>
    <property type="molecule type" value="Genomic_DNA"/>
</dbReference>
<evidence type="ECO:0000256" key="1">
    <source>
        <dbReference type="ARBA" id="ARBA00004496"/>
    </source>
</evidence>
<feature type="domain" description="DNA polymerase III beta sliding clamp N-terminal" evidence="11">
    <location>
        <begin position="3"/>
        <end position="126"/>
    </location>
</feature>
<dbReference type="Pfam" id="PF02768">
    <property type="entry name" value="DNA_pol3_beta_3"/>
    <property type="match status" value="1"/>
</dbReference>
<dbReference type="CDD" id="cd00140">
    <property type="entry name" value="beta_clamp"/>
    <property type="match status" value="1"/>
</dbReference>
<evidence type="ECO:0000313" key="15">
    <source>
        <dbReference type="Proteomes" id="UP001549122"/>
    </source>
</evidence>
<evidence type="ECO:0000256" key="4">
    <source>
        <dbReference type="ARBA" id="ARBA00022490"/>
    </source>
</evidence>
<comment type="subcellular location">
    <subcellularLocation>
        <location evidence="1 10">Cytoplasm</location>
    </subcellularLocation>
</comment>
<evidence type="ECO:0000256" key="5">
    <source>
        <dbReference type="ARBA" id="ARBA00022679"/>
    </source>
</evidence>
<dbReference type="PANTHER" id="PTHR30478:SF0">
    <property type="entry name" value="BETA SLIDING CLAMP"/>
    <property type="match status" value="1"/>
</dbReference>
<dbReference type="Gene3D" id="3.10.150.10">
    <property type="entry name" value="DNA Polymerase III, subunit A, domain 2"/>
    <property type="match status" value="1"/>
</dbReference>
<feature type="domain" description="DNA polymerase III beta sliding clamp central" evidence="12">
    <location>
        <begin position="137"/>
        <end position="251"/>
    </location>
</feature>
<gene>
    <name evidence="14" type="ORF">ABID29_001167</name>
</gene>
<dbReference type="RefSeq" id="WP_354365050.1">
    <property type="nucleotide sequence ID" value="NZ_JBEPLO010000011.1"/>
</dbReference>
<sequence>MIQFSINKSYFLQALNTTKRAISHKNAIPILSTVKIDVNSEGITLTGSNGQISIEYFIPVKEENAGLLITSPGSILLEASFFINVVSSLPDVSLDFKEIEKNQIVLTSGKSEITLKGKDAEQYPRLQDMQAENPLLIETKTLKNVINETAFAASLQESRPILTGVHLVLSDNHTLKTVATDSHRLSQRQISLEKPSDNFDVVVPSRSLREFSAVFADDIETVEVFFSTNQILFRSEQISFYTRLLEGVYPDTDRLIPTAFTTEMTFNRDQLRQAMERARILSNATTNGTVKLEVENNIVSAHVNSPEVGQVHEELDTVAVSGQDLTISFNPTYLIDALKAMDTENVTVSFISAVRPFTLIPADDQGSFIQLITPVRTN</sequence>
<feature type="domain" description="DNA polymerase III beta sliding clamp C-terminal" evidence="13">
    <location>
        <begin position="254"/>
        <end position="375"/>
    </location>
</feature>
<evidence type="ECO:0000256" key="8">
    <source>
        <dbReference type="ARBA" id="ARBA00022932"/>
    </source>
</evidence>
<dbReference type="SMART" id="SM00480">
    <property type="entry name" value="POL3Bc"/>
    <property type="match status" value="1"/>
</dbReference>
<comment type="function">
    <text evidence="10">Confers DNA tethering and processivity to DNA polymerases and other proteins. Acts as a clamp, forming a ring around DNA (a reaction catalyzed by the clamp-loading complex) which diffuses in an ATP-independent manner freely and bidirectionally along dsDNA. Initially characterized for its ability to contact the catalytic subunit of DNA polymerase III (Pol III), a complex, multichain enzyme responsible for most of the replicative synthesis in bacteria; Pol III exhibits 3'-5' exonuclease proofreading activity. The beta chain is required for initiation of replication as well as for processivity of DNA replication.</text>
</comment>
<dbReference type="Pfam" id="PF02767">
    <property type="entry name" value="DNA_pol3_beta_2"/>
    <property type="match status" value="1"/>
</dbReference>